<reference evidence="7" key="1">
    <citation type="journal article" date="2019" name="Int. J. Syst. Evol. Microbiol.">
        <title>The Global Catalogue of Microorganisms (GCM) 10K type strain sequencing project: providing services to taxonomists for standard genome sequencing and annotation.</title>
        <authorList>
            <consortium name="The Broad Institute Genomics Platform"/>
            <consortium name="The Broad Institute Genome Sequencing Center for Infectious Disease"/>
            <person name="Wu L."/>
            <person name="Ma J."/>
        </authorList>
    </citation>
    <scope>NUCLEOTIDE SEQUENCE [LARGE SCALE GENOMIC DNA]</scope>
    <source>
        <strain evidence="7">JCM 17388</strain>
    </source>
</reference>
<keyword evidence="2" id="KW-0479">Metal-binding</keyword>
<evidence type="ECO:0000256" key="3">
    <source>
        <dbReference type="ARBA" id="ARBA00023004"/>
    </source>
</evidence>
<keyword evidence="4" id="KW-0411">Iron-sulfur</keyword>
<proteinExistence type="predicted"/>
<protein>
    <recommendedName>
        <fullName evidence="5">Radical SAM core domain-containing protein</fullName>
    </recommendedName>
</protein>
<evidence type="ECO:0000259" key="5">
    <source>
        <dbReference type="PROSITE" id="PS51918"/>
    </source>
</evidence>
<keyword evidence="1" id="KW-0949">S-adenosyl-L-methionine</keyword>
<organism evidence="6 7">
    <name type="scientific">Streptosporangium oxazolinicum</name>
    <dbReference type="NCBI Taxonomy" id="909287"/>
    <lineage>
        <taxon>Bacteria</taxon>
        <taxon>Bacillati</taxon>
        <taxon>Actinomycetota</taxon>
        <taxon>Actinomycetes</taxon>
        <taxon>Streptosporangiales</taxon>
        <taxon>Streptosporangiaceae</taxon>
        <taxon>Streptosporangium</taxon>
    </lineage>
</organism>
<evidence type="ECO:0000313" key="6">
    <source>
        <dbReference type="EMBL" id="GAA4198144.1"/>
    </source>
</evidence>
<dbReference type="PROSITE" id="PS51918">
    <property type="entry name" value="RADICAL_SAM"/>
    <property type="match status" value="1"/>
</dbReference>
<dbReference type="InterPro" id="IPR013785">
    <property type="entry name" value="Aldolase_TIM"/>
</dbReference>
<dbReference type="PANTHER" id="PTHR11228">
    <property type="entry name" value="RADICAL SAM DOMAIN PROTEIN"/>
    <property type="match status" value="1"/>
</dbReference>
<dbReference type="SFLD" id="SFLDG01067">
    <property type="entry name" value="SPASM/twitch_domain_containing"/>
    <property type="match status" value="1"/>
</dbReference>
<evidence type="ECO:0000256" key="2">
    <source>
        <dbReference type="ARBA" id="ARBA00022723"/>
    </source>
</evidence>
<evidence type="ECO:0000313" key="7">
    <source>
        <dbReference type="Proteomes" id="UP001501251"/>
    </source>
</evidence>
<accession>A0ABP8B572</accession>
<dbReference type="Pfam" id="PF04055">
    <property type="entry name" value="Radical_SAM"/>
    <property type="match status" value="1"/>
</dbReference>
<dbReference type="EMBL" id="BAABAQ010000009">
    <property type="protein sequence ID" value="GAA4198144.1"/>
    <property type="molecule type" value="Genomic_DNA"/>
</dbReference>
<dbReference type="SFLD" id="SFLDS00029">
    <property type="entry name" value="Radical_SAM"/>
    <property type="match status" value="1"/>
</dbReference>
<dbReference type="SUPFAM" id="SSF102114">
    <property type="entry name" value="Radical SAM enzymes"/>
    <property type="match status" value="1"/>
</dbReference>
<evidence type="ECO:0000256" key="1">
    <source>
        <dbReference type="ARBA" id="ARBA00022691"/>
    </source>
</evidence>
<dbReference type="PANTHER" id="PTHR11228:SF7">
    <property type="entry name" value="PQQA PEPTIDE CYCLASE"/>
    <property type="match status" value="1"/>
</dbReference>
<dbReference type="InterPro" id="IPR058240">
    <property type="entry name" value="rSAM_sf"/>
</dbReference>
<keyword evidence="3" id="KW-0408">Iron</keyword>
<dbReference type="Proteomes" id="UP001501251">
    <property type="component" value="Unassembled WGS sequence"/>
</dbReference>
<dbReference type="InterPro" id="IPR006638">
    <property type="entry name" value="Elp3/MiaA/NifB-like_rSAM"/>
</dbReference>
<dbReference type="InterPro" id="IPR007197">
    <property type="entry name" value="rSAM"/>
</dbReference>
<dbReference type="InterPro" id="IPR050377">
    <property type="entry name" value="Radical_SAM_PqqE_MftC-like"/>
</dbReference>
<dbReference type="SMART" id="SM00729">
    <property type="entry name" value="Elp3"/>
    <property type="match status" value="1"/>
</dbReference>
<sequence length="345" mass="37773">MKRHITLLWSLRSPCNLGCPYCYFGTIEEHRVKAPAQAGQLSHLSRADLSVKEVFAFARTLGDSAVGRVFLAGGEPLIWPPLIDLIAVLKAAEIEVVVCTNGIPLNRPDVVDGLLSYGVEAVSVSLDSADPGYNDRWRPSRNGMDGWDQVITGIRALVERRAERVHPRIGLYSVVTRLNIPQVVEVAKLAANLGCDYYVPQPVALERTHRFHDELSLRPEDVVPLREAFAELYESGFSLSLPRSTFPGQVVSTILHETGTVADCFGGHRLRFVQPDGSVWDCPSSLKIAETPQGRRRTIKGRNAAELFPAVAGCGAACGLFSRDCVNMWPLMDAVAISDTSEGPR</sequence>
<comment type="caution">
    <text evidence="6">The sequence shown here is derived from an EMBL/GenBank/DDBJ whole genome shotgun (WGS) entry which is preliminary data.</text>
</comment>
<gene>
    <name evidence="6" type="ORF">GCM10022252_48090</name>
</gene>
<dbReference type="RefSeq" id="WP_344920271.1">
    <property type="nucleotide sequence ID" value="NZ_BAABAQ010000009.1"/>
</dbReference>
<feature type="domain" description="Radical SAM core" evidence="5">
    <location>
        <begin position="1"/>
        <end position="242"/>
    </location>
</feature>
<keyword evidence="7" id="KW-1185">Reference proteome</keyword>
<evidence type="ECO:0000256" key="4">
    <source>
        <dbReference type="ARBA" id="ARBA00023014"/>
    </source>
</evidence>
<name>A0ABP8B572_9ACTN</name>
<dbReference type="Gene3D" id="3.20.20.70">
    <property type="entry name" value="Aldolase class I"/>
    <property type="match status" value="1"/>
</dbReference>
<dbReference type="CDD" id="cd01335">
    <property type="entry name" value="Radical_SAM"/>
    <property type="match status" value="1"/>
</dbReference>